<dbReference type="InterPro" id="IPR012094">
    <property type="entry name" value="tRNA_Ile_lys_synt"/>
</dbReference>
<protein>
    <recommendedName>
        <fullName evidence="8">tRNA(Ile)-lysidine synthase</fullName>
        <ecNumber evidence="8">6.3.4.19</ecNumber>
    </recommendedName>
    <alternativeName>
        <fullName evidence="8">tRNA(Ile)-2-lysyl-cytidine synthase</fullName>
    </alternativeName>
    <alternativeName>
        <fullName evidence="8">tRNA(Ile)-lysidine synthetase</fullName>
    </alternativeName>
</protein>
<dbReference type="GO" id="GO:0006400">
    <property type="term" value="P:tRNA modification"/>
    <property type="evidence" value="ECO:0007669"/>
    <property type="project" value="UniProtKB-UniRule"/>
</dbReference>
<dbReference type="InterPro" id="IPR014729">
    <property type="entry name" value="Rossmann-like_a/b/a_fold"/>
</dbReference>
<reference evidence="10" key="1">
    <citation type="submission" date="2021-06" db="EMBL/GenBank/DDBJ databases">
        <title>44 bacteria genomes isolated from Dapeng, Shenzhen.</title>
        <authorList>
            <person name="Zheng W."/>
            <person name="Yu S."/>
            <person name="Huang Y."/>
        </authorList>
    </citation>
    <scope>NUCLEOTIDE SEQUENCE</scope>
    <source>
        <strain evidence="10">DP5N28-2</strain>
    </source>
</reference>
<sequence length="462" mass="53807">MNDLPSQVQNSLCELISNEERISQINFLLAVSGGMDSMVMAHVFLNLKLNFGIAHFNFKLREEASDLDEELIVQFCKNNEIPCHIKSEDTNRAAQKRNLSVQEVARELRYEFFDSVMSTENYHYVCTAHHGNDQLETFFIHLFRGSGLKGLCGIPEKRDRILRPMLWIPQSHLEHYAKSQAVPYREDITNQSDKYLRNRIRHHLVAPIIKWDEQHLSKSLHSISLLTDYQSYISQQLNIYINDYVVPLSPDIERINLTDSCIEDSSWLFMLKLYLLERGLFTDSIADFTNSIGEWKTGARYKGKNSTAWYDRKSLWLIKDTFYNDWESGDVIEVRDKNQTFLPGGDRIQIYADLETVKSHTWNIPVTKHAVTFPLILRHRQPGDYIELGTPPYYRKSLKKLLNDFRIPRVFKDRLYILTDAENRIIALPGLINSPKYTASKTSEIIIGYHSSLPFLFDLDDD</sequence>
<gene>
    <name evidence="8 10" type="primary">tilS</name>
    <name evidence="10" type="ORF">KUV50_11920</name>
</gene>
<dbReference type="AlphaFoldDB" id="A0A953HW05"/>
<dbReference type="NCBIfam" id="TIGR02433">
    <property type="entry name" value="lysidine_TilS_C"/>
    <property type="match status" value="1"/>
</dbReference>
<proteinExistence type="inferred from homology"/>
<evidence type="ECO:0000256" key="2">
    <source>
        <dbReference type="ARBA" id="ARBA00022490"/>
    </source>
</evidence>
<dbReference type="InterPro" id="IPR012795">
    <property type="entry name" value="tRNA_Ile_lys_synt_N"/>
</dbReference>
<keyword evidence="5 8" id="KW-0547">Nucleotide-binding</keyword>
<dbReference type="EMBL" id="JAHVHU010000010">
    <property type="protein sequence ID" value="MBY5958848.1"/>
    <property type="molecule type" value="Genomic_DNA"/>
</dbReference>
<comment type="similarity">
    <text evidence="8">Belongs to the tRNA(Ile)-lysidine synthase family.</text>
</comment>
<evidence type="ECO:0000256" key="3">
    <source>
        <dbReference type="ARBA" id="ARBA00022598"/>
    </source>
</evidence>
<evidence type="ECO:0000256" key="7">
    <source>
        <dbReference type="ARBA" id="ARBA00048539"/>
    </source>
</evidence>
<evidence type="ECO:0000256" key="8">
    <source>
        <dbReference type="HAMAP-Rule" id="MF_01161"/>
    </source>
</evidence>
<dbReference type="Gene3D" id="3.40.50.620">
    <property type="entry name" value="HUPs"/>
    <property type="match status" value="1"/>
</dbReference>
<evidence type="ECO:0000256" key="5">
    <source>
        <dbReference type="ARBA" id="ARBA00022741"/>
    </source>
</evidence>
<dbReference type="Pfam" id="PF01171">
    <property type="entry name" value="ATP_bind_3"/>
    <property type="match status" value="1"/>
</dbReference>
<keyword evidence="3 8" id="KW-0436">Ligase</keyword>
<dbReference type="EC" id="6.3.4.19" evidence="8"/>
<dbReference type="NCBIfam" id="TIGR02432">
    <property type="entry name" value="lysidine_TilS_N"/>
    <property type="match status" value="1"/>
</dbReference>
<comment type="caution">
    <text evidence="10">The sequence shown here is derived from an EMBL/GenBank/DDBJ whole genome shotgun (WGS) entry which is preliminary data.</text>
</comment>
<dbReference type="SMART" id="SM00977">
    <property type="entry name" value="TilS_C"/>
    <property type="match status" value="1"/>
</dbReference>
<dbReference type="RefSeq" id="WP_222580383.1">
    <property type="nucleotide sequence ID" value="NZ_JAHVHU010000010.1"/>
</dbReference>
<dbReference type="GO" id="GO:0005524">
    <property type="term" value="F:ATP binding"/>
    <property type="evidence" value="ECO:0007669"/>
    <property type="project" value="UniProtKB-UniRule"/>
</dbReference>
<comment type="domain">
    <text evidence="8">The N-terminal region contains the highly conserved SGGXDS motif, predicted to be a P-loop motif involved in ATP binding.</text>
</comment>
<name>A0A953HW05_9BACT</name>
<comment type="function">
    <text evidence="8">Ligates lysine onto the cytidine present at position 34 of the AUA codon-specific tRNA(Ile) that contains the anticodon CAU, in an ATP-dependent manner. Cytidine is converted to lysidine, thus changing the amino acid specificity of the tRNA from methionine to isoleucine.</text>
</comment>
<keyword evidence="2 8" id="KW-0963">Cytoplasm</keyword>
<comment type="catalytic activity">
    <reaction evidence="7 8">
        <text>cytidine(34) in tRNA(Ile2) + L-lysine + ATP = lysidine(34) in tRNA(Ile2) + AMP + diphosphate + H(+)</text>
        <dbReference type="Rhea" id="RHEA:43744"/>
        <dbReference type="Rhea" id="RHEA-COMP:10625"/>
        <dbReference type="Rhea" id="RHEA-COMP:10670"/>
        <dbReference type="ChEBI" id="CHEBI:15378"/>
        <dbReference type="ChEBI" id="CHEBI:30616"/>
        <dbReference type="ChEBI" id="CHEBI:32551"/>
        <dbReference type="ChEBI" id="CHEBI:33019"/>
        <dbReference type="ChEBI" id="CHEBI:82748"/>
        <dbReference type="ChEBI" id="CHEBI:83665"/>
        <dbReference type="ChEBI" id="CHEBI:456215"/>
        <dbReference type="EC" id="6.3.4.19"/>
    </reaction>
</comment>
<dbReference type="GO" id="GO:0005737">
    <property type="term" value="C:cytoplasm"/>
    <property type="evidence" value="ECO:0007669"/>
    <property type="project" value="UniProtKB-SubCell"/>
</dbReference>
<dbReference type="GO" id="GO:0032267">
    <property type="term" value="F:tRNA(Ile)-lysidine synthase activity"/>
    <property type="evidence" value="ECO:0007669"/>
    <property type="project" value="UniProtKB-EC"/>
</dbReference>
<dbReference type="Proteomes" id="UP000753961">
    <property type="component" value="Unassembled WGS sequence"/>
</dbReference>
<dbReference type="SUPFAM" id="SSF56037">
    <property type="entry name" value="PheT/TilS domain"/>
    <property type="match status" value="1"/>
</dbReference>
<dbReference type="InterPro" id="IPR011063">
    <property type="entry name" value="TilS/TtcA_N"/>
</dbReference>
<keyword evidence="4 8" id="KW-0819">tRNA processing</keyword>
<dbReference type="SUPFAM" id="SSF52402">
    <property type="entry name" value="Adenine nucleotide alpha hydrolases-like"/>
    <property type="match status" value="1"/>
</dbReference>
<accession>A0A953HW05</accession>
<evidence type="ECO:0000256" key="1">
    <source>
        <dbReference type="ARBA" id="ARBA00004496"/>
    </source>
</evidence>
<comment type="subcellular location">
    <subcellularLocation>
        <location evidence="1 8">Cytoplasm</location>
    </subcellularLocation>
</comment>
<dbReference type="InterPro" id="IPR012796">
    <property type="entry name" value="Lysidine-tRNA-synth_C"/>
</dbReference>
<dbReference type="HAMAP" id="MF_01161">
    <property type="entry name" value="tRNA_Ile_lys_synt"/>
    <property type="match status" value="1"/>
</dbReference>
<organism evidence="10 11">
    <name type="scientific">Membranihabitans marinus</name>
    <dbReference type="NCBI Taxonomy" id="1227546"/>
    <lineage>
        <taxon>Bacteria</taxon>
        <taxon>Pseudomonadati</taxon>
        <taxon>Bacteroidota</taxon>
        <taxon>Saprospiria</taxon>
        <taxon>Saprospirales</taxon>
        <taxon>Saprospiraceae</taxon>
        <taxon>Membranihabitans</taxon>
    </lineage>
</organism>
<evidence type="ECO:0000259" key="9">
    <source>
        <dbReference type="SMART" id="SM00977"/>
    </source>
</evidence>
<evidence type="ECO:0000313" key="11">
    <source>
        <dbReference type="Proteomes" id="UP000753961"/>
    </source>
</evidence>
<dbReference type="PANTHER" id="PTHR43033">
    <property type="entry name" value="TRNA(ILE)-LYSIDINE SYNTHASE-RELATED"/>
    <property type="match status" value="1"/>
</dbReference>
<evidence type="ECO:0000256" key="4">
    <source>
        <dbReference type="ARBA" id="ARBA00022694"/>
    </source>
</evidence>
<feature type="domain" description="Lysidine-tRNA(Ile) synthetase C-terminal" evidence="9">
    <location>
        <begin position="375"/>
        <end position="449"/>
    </location>
</feature>
<dbReference type="PANTHER" id="PTHR43033:SF1">
    <property type="entry name" value="TRNA(ILE)-LYSIDINE SYNTHASE-RELATED"/>
    <property type="match status" value="1"/>
</dbReference>
<evidence type="ECO:0000313" key="10">
    <source>
        <dbReference type="EMBL" id="MBY5958848.1"/>
    </source>
</evidence>
<evidence type="ECO:0000256" key="6">
    <source>
        <dbReference type="ARBA" id="ARBA00022840"/>
    </source>
</evidence>
<dbReference type="Pfam" id="PF11734">
    <property type="entry name" value="TilS_C"/>
    <property type="match status" value="1"/>
</dbReference>
<keyword evidence="6 8" id="KW-0067">ATP-binding</keyword>
<feature type="binding site" evidence="8">
    <location>
        <begin position="32"/>
        <end position="37"/>
    </location>
    <ligand>
        <name>ATP</name>
        <dbReference type="ChEBI" id="CHEBI:30616"/>
    </ligand>
</feature>
<dbReference type="CDD" id="cd01992">
    <property type="entry name" value="TilS_N"/>
    <property type="match status" value="1"/>
</dbReference>
<keyword evidence="11" id="KW-1185">Reference proteome</keyword>